<evidence type="ECO:0000259" key="3">
    <source>
        <dbReference type="PROSITE" id="PS50030"/>
    </source>
</evidence>
<keyword evidence="6" id="KW-1185">Reference proteome</keyword>
<accession>A0A250XNS1</accession>
<evidence type="ECO:0000256" key="2">
    <source>
        <dbReference type="SAM" id="MobiDB-lite"/>
    </source>
</evidence>
<dbReference type="OrthoDB" id="267397at2759"/>
<dbReference type="AlphaFoldDB" id="A0A250XNS1"/>
<dbReference type="FunFam" id="1.10.260.100:FF:000001">
    <property type="entry name" value="Ubiquilin 1"/>
    <property type="match status" value="1"/>
</dbReference>
<dbReference type="SMART" id="SM00165">
    <property type="entry name" value="UBA"/>
    <property type="match status" value="1"/>
</dbReference>
<dbReference type="SMART" id="SM00213">
    <property type="entry name" value="UBQ"/>
    <property type="match status" value="1"/>
</dbReference>
<feature type="compositionally biased region" description="Low complexity" evidence="2">
    <location>
        <begin position="80"/>
        <end position="97"/>
    </location>
</feature>
<feature type="region of interest" description="Disordered" evidence="2">
    <location>
        <begin position="76"/>
        <end position="97"/>
    </location>
</feature>
<evidence type="ECO:0000313" key="6">
    <source>
        <dbReference type="Proteomes" id="UP000232323"/>
    </source>
</evidence>
<dbReference type="SUPFAM" id="SSF46934">
    <property type="entry name" value="UBA-like"/>
    <property type="match status" value="1"/>
</dbReference>
<dbReference type="PANTHER" id="PTHR10677:SF3">
    <property type="entry name" value="FI07626P-RELATED"/>
    <property type="match status" value="1"/>
</dbReference>
<gene>
    <name evidence="5" type="ORF">CEUSTIGMA_g12064.t1</name>
</gene>
<organism evidence="5 6">
    <name type="scientific">Chlamydomonas eustigma</name>
    <dbReference type="NCBI Taxonomy" id="1157962"/>
    <lineage>
        <taxon>Eukaryota</taxon>
        <taxon>Viridiplantae</taxon>
        <taxon>Chlorophyta</taxon>
        <taxon>core chlorophytes</taxon>
        <taxon>Chlorophyceae</taxon>
        <taxon>CS clade</taxon>
        <taxon>Chlamydomonadales</taxon>
        <taxon>Chlamydomonadaceae</taxon>
        <taxon>Chlamydomonas</taxon>
    </lineage>
</organism>
<protein>
    <recommendedName>
        <fullName evidence="1">Ubiquilin</fullName>
    </recommendedName>
</protein>
<dbReference type="InterPro" id="IPR015940">
    <property type="entry name" value="UBA"/>
</dbReference>
<reference evidence="5 6" key="1">
    <citation type="submission" date="2017-08" db="EMBL/GenBank/DDBJ databases">
        <title>Acidophilic green algal genome provides insights into adaptation to an acidic environment.</title>
        <authorList>
            <person name="Hirooka S."/>
            <person name="Hirose Y."/>
            <person name="Kanesaki Y."/>
            <person name="Higuchi S."/>
            <person name="Fujiwara T."/>
            <person name="Onuma R."/>
            <person name="Era A."/>
            <person name="Ohbayashi R."/>
            <person name="Uzuka A."/>
            <person name="Nozaki H."/>
            <person name="Yoshikawa H."/>
            <person name="Miyagishima S.Y."/>
        </authorList>
    </citation>
    <scope>NUCLEOTIDE SEQUENCE [LARGE SCALE GENOMIC DNA]</scope>
    <source>
        <strain evidence="5 6">NIES-2499</strain>
    </source>
</reference>
<dbReference type="PROSITE" id="PS50030">
    <property type="entry name" value="UBA"/>
    <property type="match status" value="1"/>
</dbReference>
<dbReference type="Gene3D" id="3.10.20.90">
    <property type="entry name" value="Phosphatidylinositol 3-kinase Catalytic Subunit, Chain A, domain 1"/>
    <property type="match status" value="1"/>
</dbReference>
<dbReference type="PROSITE" id="PS50053">
    <property type="entry name" value="UBIQUITIN_2"/>
    <property type="match status" value="1"/>
</dbReference>
<dbReference type="STRING" id="1157962.A0A250XNS1"/>
<dbReference type="Pfam" id="PF00627">
    <property type="entry name" value="UBA"/>
    <property type="match status" value="1"/>
</dbReference>
<dbReference type="GO" id="GO:0031593">
    <property type="term" value="F:polyubiquitin modification-dependent protein binding"/>
    <property type="evidence" value="ECO:0007669"/>
    <property type="project" value="TreeGrafter"/>
</dbReference>
<dbReference type="Gene3D" id="1.10.8.10">
    <property type="entry name" value="DNA helicase RuvA subunit, C-terminal domain"/>
    <property type="match status" value="1"/>
</dbReference>
<dbReference type="CDD" id="cd14399">
    <property type="entry name" value="UBA_PLICs"/>
    <property type="match status" value="1"/>
</dbReference>
<evidence type="ECO:0000259" key="4">
    <source>
        <dbReference type="PROSITE" id="PS50053"/>
    </source>
</evidence>
<dbReference type="InterPro" id="IPR009060">
    <property type="entry name" value="UBA-like_sf"/>
</dbReference>
<dbReference type="GO" id="GO:0006511">
    <property type="term" value="P:ubiquitin-dependent protein catabolic process"/>
    <property type="evidence" value="ECO:0007669"/>
    <property type="project" value="TreeGrafter"/>
</dbReference>
<dbReference type="PANTHER" id="PTHR10677">
    <property type="entry name" value="UBIQUILIN"/>
    <property type="match status" value="1"/>
</dbReference>
<dbReference type="GO" id="GO:0005829">
    <property type="term" value="C:cytosol"/>
    <property type="evidence" value="ECO:0007669"/>
    <property type="project" value="TreeGrafter"/>
</dbReference>
<dbReference type="InterPro" id="IPR029071">
    <property type="entry name" value="Ubiquitin-like_domsf"/>
</dbReference>
<dbReference type="InterPro" id="IPR015496">
    <property type="entry name" value="Ubiquilin"/>
</dbReference>
<name>A0A250XNS1_9CHLO</name>
<feature type="domain" description="Ubiquitin-like" evidence="4">
    <location>
        <begin position="3"/>
        <end position="74"/>
    </location>
</feature>
<dbReference type="InterPro" id="IPR000626">
    <property type="entry name" value="Ubiquitin-like_dom"/>
</dbReference>
<evidence type="ECO:0000313" key="5">
    <source>
        <dbReference type="EMBL" id="GAX84643.1"/>
    </source>
</evidence>
<comment type="caution">
    <text evidence="5">The sequence shown here is derived from an EMBL/GenBank/DDBJ whole genome shotgun (WGS) entry which is preliminary data.</text>
</comment>
<proteinExistence type="predicted"/>
<dbReference type="Gene3D" id="1.10.260.100">
    <property type="match status" value="1"/>
</dbReference>
<dbReference type="SUPFAM" id="SSF54236">
    <property type="entry name" value="Ubiquitin-like"/>
    <property type="match status" value="1"/>
</dbReference>
<dbReference type="InterPro" id="IPR006636">
    <property type="entry name" value="STI1_HS-bd"/>
</dbReference>
<dbReference type="FunFam" id="1.10.8.10:FF:000079">
    <property type="entry name" value="Ubiquitin family protein"/>
    <property type="match status" value="1"/>
</dbReference>
<evidence type="ECO:0000256" key="1">
    <source>
        <dbReference type="ARBA" id="ARBA00071717"/>
    </source>
</evidence>
<dbReference type="SMART" id="SM00727">
    <property type="entry name" value="STI1"/>
    <property type="match status" value="3"/>
</dbReference>
<sequence>MTITIFVKPTATGDKITLTEIDEEMLVSDLKNAIAQQSPIPAEEQRVIYKGQILKNERSVASYGIGNEHVLHLVKGKSESSSPSAATASATVAPGPQNMMGMDPSMMADMLNNPMLQSVLNNPELMRTMLSSTPGFREVMDRNPEIAQALNNPAHLRQMLETMRNPSLMAEQMRQTDRQLSNIEAMPEGFNRLRQMFESVQEPLMNASNNASAGDGRSVAANPLLAALLGGGTGLPNGSSNQPTATTTGVDAAPVNPNANPLPNPWASTGTGAVPGAGGLGGLGGMAGLGGLGGLGGGLPPGMNMETMMQMMQNPVMQSMMRSMSSNPALLQQMLQSNPMMRNAPPQVRDMMTNLMSNPQQLQSLLDPSNITAMMQMQNAMRQLQSSGLMGNAGGLGGEAGGMMPGMDFASLFSQMGAGGMAPLAPPPVVADPEVAYAAQLQQLQDMGFYDRATNIAALQATGGNVNAAVERLLSQ</sequence>
<dbReference type="Pfam" id="PF23195">
    <property type="entry name" value="UBQLN1"/>
    <property type="match status" value="1"/>
</dbReference>
<dbReference type="Pfam" id="PF00240">
    <property type="entry name" value="ubiquitin"/>
    <property type="match status" value="1"/>
</dbReference>
<feature type="domain" description="UBA" evidence="3">
    <location>
        <begin position="430"/>
        <end position="476"/>
    </location>
</feature>
<dbReference type="EMBL" id="BEGY01000131">
    <property type="protein sequence ID" value="GAX84643.1"/>
    <property type="molecule type" value="Genomic_DNA"/>
</dbReference>
<dbReference type="Proteomes" id="UP000232323">
    <property type="component" value="Unassembled WGS sequence"/>
</dbReference>